<dbReference type="PROSITE" id="PS51257">
    <property type="entry name" value="PROKAR_LIPOPROTEIN"/>
    <property type="match status" value="1"/>
</dbReference>
<dbReference type="Pfam" id="PF00496">
    <property type="entry name" value="SBP_bac_5"/>
    <property type="match status" value="1"/>
</dbReference>
<accession>A0ABV5KDE2</accession>
<evidence type="ECO:0000313" key="8">
    <source>
        <dbReference type="Proteomes" id="UP001589750"/>
    </source>
</evidence>
<comment type="caution">
    <text evidence="7">The sequence shown here is derived from an EMBL/GenBank/DDBJ whole genome shotgun (WGS) entry which is preliminary data.</text>
</comment>
<dbReference type="SUPFAM" id="SSF53850">
    <property type="entry name" value="Periplasmic binding protein-like II"/>
    <property type="match status" value="1"/>
</dbReference>
<dbReference type="InterPro" id="IPR030678">
    <property type="entry name" value="Peptide/Ni-bd"/>
</dbReference>
<comment type="subcellular location">
    <subcellularLocation>
        <location evidence="1">Cell envelope</location>
    </subcellularLocation>
</comment>
<evidence type="ECO:0000256" key="1">
    <source>
        <dbReference type="ARBA" id="ARBA00004196"/>
    </source>
</evidence>
<dbReference type="Proteomes" id="UP001589750">
    <property type="component" value="Unassembled WGS sequence"/>
</dbReference>
<evidence type="ECO:0000259" key="6">
    <source>
        <dbReference type="Pfam" id="PF00496"/>
    </source>
</evidence>
<evidence type="ECO:0000256" key="5">
    <source>
        <dbReference type="SAM" id="SignalP"/>
    </source>
</evidence>
<comment type="similarity">
    <text evidence="2">Belongs to the bacterial solute-binding protein 5 family.</text>
</comment>
<dbReference type="Gene3D" id="3.40.190.10">
    <property type="entry name" value="Periplasmic binding protein-like II"/>
    <property type="match status" value="1"/>
</dbReference>
<dbReference type="Gene3D" id="3.10.105.10">
    <property type="entry name" value="Dipeptide-binding Protein, Domain 3"/>
    <property type="match status" value="1"/>
</dbReference>
<keyword evidence="3" id="KW-0813">Transport</keyword>
<dbReference type="RefSeq" id="WP_140010640.1">
    <property type="nucleotide sequence ID" value="NZ_JBHMDG010000024.1"/>
</dbReference>
<keyword evidence="8" id="KW-1185">Reference proteome</keyword>
<dbReference type="PANTHER" id="PTHR30290">
    <property type="entry name" value="PERIPLASMIC BINDING COMPONENT OF ABC TRANSPORTER"/>
    <property type="match status" value="1"/>
</dbReference>
<feature type="domain" description="Solute-binding protein family 5" evidence="6">
    <location>
        <begin position="93"/>
        <end position="465"/>
    </location>
</feature>
<organism evidence="7 8">
    <name type="scientific">Nocardioides plantarum</name>
    <dbReference type="NCBI Taxonomy" id="29299"/>
    <lineage>
        <taxon>Bacteria</taxon>
        <taxon>Bacillati</taxon>
        <taxon>Actinomycetota</taxon>
        <taxon>Actinomycetes</taxon>
        <taxon>Propionibacteriales</taxon>
        <taxon>Nocardioidaceae</taxon>
        <taxon>Nocardioides</taxon>
    </lineage>
</organism>
<evidence type="ECO:0000256" key="2">
    <source>
        <dbReference type="ARBA" id="ARBA00005695"/>
    </source>
</evidence>
<feature type="signal peptide" evidence="5">
    <location>
        <begin position="1"/>
        <end position="24"/>
    </location>
</feature>
<name>A0ABV5KDE2_9ACTN</name>
<evidence type="ECO:0000256" key="3">
    <source>
        <dbReference type="ARBA" id="ARBA00022448"/>
    </source>
</evidence>
<gene>
    <name evidence="7" type="ORF">ACFFRI_16830</name>
</gene>
<dbReference type="Gene3D" id="3.90.76.10">
    <property type="entry name" value="Dipeptide-binding Protein, Domain 1"/>
    <property type="match status" value="1"/>
</dbReference>
<reference evidence="7 8" key="1">
    <citation type="submission" date="2024-09" db="EMBL/GenBank/DDBJ databases">
        <authorList>
            <person name="Sun Q."/>
            <person name="Mori K."/>
        </authorList>
    </citation>
    <scope>NUCLEOTIDE SEQUENCE [LARGE SCALE GENOMIC DNA]</scope>
    <source>
        <strain evidence="7 8">JCM 9626</strain>
    </source>
</reference>
<sequence>MTPVRKALSLTGAGILICTLAACGGDDGGKSGNANPDNSNAPSDAGTSASWILGTTDPVVSIDPAGAYDIGSWNLQYSIFEQLLVIPAGGDQPEADAAESCDYDDPQTVTCKLRADNKFSNGNALTSSDVKFSFERNIKIADPNGASSLLGSLTESKGDAAPTLVDGAIETPDDTTVVFHLTKPDQTFVKVLTTAAASIVDEETFPADKLMDSAKVIGSGPYTLSDYKVEQQAALTANTEYTGTRSGKANQVIVKLYKEPSALRSDIGTSKVDVAWRTLSAVDLADLGKTDGLSVLNGDGSEFRYWVFNTATATGKQLPVRQAIASIIDRAEITQDVYDGTTTPAYSLVPPGFAGQKESFKEVYGDAPDLDAAKKFLSDAGVKTPVKLNLGVPPDKYGDAAVQETNTFADQLKASGLFDVTVVSDPYEEYKENYREGAYDLYMLGWYPDFLDADNYLSPFLRDGGFFANGYSNDEVNSLLDDELGATDEAARADAFGKIQDITAKDVPVLPSWNGKNSAVATSQMDGVEETLDPTYIFRIWDVTKKQ</sequence>
<feature type="chain" id="PRO_5045061104" evidence="5">
    <location>
        <begin position="25"/>
        <end position="547"/>
    </location>
</feature>
<proteinExistence type="inferred from homology"/>
<keyword evidence="4 5" id="KW-0732">Signal</keyword>
<dbReference type="PANTHER" id="PTHR30290:SF10">
    <property type="entry name" value="PERIPLASMIC OLIGOPEPTIDE-BINDING PROTEIN-RELATED"/>
    <property type="match status" value="1"/>
</dbReference>
<protein>
    <submittedName>
        <fullName evidence="7">ABC transporter substrate-binding protein</fullName>
    </submittedName>
</protein>
<dbReference type="PIRSF" id="PIRSF002741">
    <property type="entry name" value="MppA"/>
    <property type="match status" value="1"/>
</dbReference>
<dbReference type="InterPro" id="IPR039424">
    <property type="entry name" value="SBP_5"/>
</dbReference>
<evidence type="ECO:0000256" key="4">
    <source>
        <dbReference type="ARBA" id="ARBA00022729"/>
    </source>
</evidence>
<dbReference type="EMBL" id="JBHMDG010000024">
    <property type="protein sequence ID" value="MFB9314725.1"/>
    <property type="molecule type" value="Genomic_DNA"/>
</dbReference>
<evidence type="ECO:0000313" key="7">
    <source>
        <dbReference type="EMBL" id="MFB9314725.1"/>
    </source>
</evidence>
<dbReference type="InterPro" id="IPR000914">
    <property type="entry name" value="SBP_5_dom"/>
</dbReference>